<accession>A0A371XB71</accession>
<sequence>MMTIEEAAKEAVDALQYLRPSAVSNVAHLAQSCGFQHPRSVVTAHRKAGPQLSRNEKREAGIRANGFMSQSAYEELTDAGKAKPMEAHYHTVMRAFFTHNRAREIERSSSSPYASASYRSTFPDCRGCARLDGTEAETPTPPPDCDYEWCPLGIRYSFDFLGEVVDNANARREAMVDGVLRGDYEDFRLRCTACSHPLVVAVDEISADTPVSCERCGHVFSTYGVLREAVTGEVKKRLDDALQASERLVDTSSISKPEP</sequence>
<evidence type="ECO:0000313" key="1">
    <source>
        <dbReference type="EMBL" id="RFC66483.1"/>
    </source>
</evidence>
<dbReference type="OrthoDB" id="8086074at2"/>
<dbReference type="AlphaFoldDB" id="A0A371XB71"/>
<protein>
    <submittedName>
        <fullName evidence="1">Uncharacterized protein</fullName>
    </submittedName>
</protein>
<proteinExistence type="predicted"/>
<dbReference type="RefSeq" id="WP_116681735.1">
    <property type="nucleotide sequence ID" value="NZ_QURL01000001.1"/>
</dbReference>
<gene>
    <name evidence="1" type="ORF">DYI37_03305</name>
</gene>
<name>A0A371XB71_9HYPH</name>
<keyword evidence="2" id="KW-1185">Reference proteome</keyword>
<dbReference type="EMBL" id="QURL01000001">
    <property type="protein sequence ID" value="RFC66483.1"/>
    <property type="molecule type" value="Genomic_DNA"/>
</dbReference>
<organism evidence="1 2">
    <name type="scientific">Fulvimarina endophytica</name>
    <dbReference type="NCBI Taxonomy" id="2293836"/>
    <lineage>
        <taxon>Bacteria</taxon>
        <taxon>Pseudomonadati</taxon>
        <taxon>Pseudomonadota</taxon>
        <taxon>Alphaproteobacteria</taxon>
        <taxon>Hyphomicrobiales</taxon>
        <taxon>Aurantimonadaceae</taxon>
        <taxon>Fulvimarina</taxon>
    </lineage>
</organism>
<reference evidence="1 2" key="1">
    <citation type="submission" date="2018-08" db="EMBL/GenBank/DDBJ databases">
        <title>Fulvimarina sp. 85, whole genome shotgun sequence.</title>
        <authorList>
            <person name="Tuo L."/>
        </authorList>
    </citation>
    <scope>NUCLEOTIDE SEQUENCE [LARGE SCALE GENOMIC DNA]</scope>
    <source>
        <strain evidence="1 2">85</strain>
    </source>
</reference>
<comment type="caution">
    <text evidence="1">The sequence shown here is derived from an EMBL/GenBank/DDBJ whole genome shotgun (WGS) entry which is preliminary data.</text>
</comment>
<evidence type="ECO:0000313" key="2">
    <source>
        <dbReference type="Proteomes" id="UP000264310"/>
    </source>
</evidence>
<dbReference type="Proteomes" id="UP000264310">
    <property type="component" value="Unassembled WGS sequence"/>
</dbReference>